<evidence type="ECO:0000313" key="1">
    <source>
        <dbReference type="EMBL" id="GEC71321.1"/>
    </source>
</evidence>
<proteinExistence type="predicted"/>
<gene>
    <name evidence="1" type="ORF">FFL01_08600</name>
</gene>
<dbReference type="Proteomes" id="UP000316775">
    <property type="component" value="Unassembled WGS sequence"/>
</dbReference>
<dbReference type="RefSeq" id="WP_073246268.1">
    <property type="nucleotide sequence ID" value="NZ_BJNP01000006.1"/>
</dbReference>
<dbReference type="STRING" id="983.SAMN05443543_10978"/>
<comment type="caution">
    <text evidence="1">The sequence shown here is derived from an EMBL/GenBank/DDBJ whole genome shotgun (WGS) entry which is preliminary data.</text>
</comment>
<reference evidence="1 2" key="1">
    <citation type="submission" date="2019-06" db="EMBL/GenBank/DDBJ databases">
        <title>Whole genome shotgun sequence of Flavobacterium flevense NBRC 14960.</title>
        <authorList>
            <person name="Hosoyama A."/>
            <person name="Uohara A."/>
            <person name="Ohji S."/>
            <person name="Ichikawa N."/>
        </authorList>
    </citation>
    <scope>NUCLEOTIDE SEQUENCE [LARGE SCALE GENOMIC DNA]</scope>
    <source>
        <strain evidence="1 2">NBRC 14960</strain>
    </source>
</reference>
<dbReference type="AlphaFoldDB" id="A0A4Y4ASV3"/>
<sequence>MSTIELKNIVISKIAGIDDEAFLSAINTILDSKVKSMENNPDLQTIIMLTEQQKKEIQNSQKEYSEGHYIDNDSVNEEMEKWLREESSGQLLPKFN</sequence>
<protein>
    <submittedName>
        <fullName evidence="1">Uncharacterized protein</fullName>
    </submittedName>
</protein>
<name>A0A4Y4ASV3_9FLAO</name>
<evidence type="ECO:0000313" key="2">
    <source>
        <dbReference type="Proteomes" id="UP000316775"/>
    </source>
</evidence>
<keyword evidence="2" id="KW-1185">Reference proteome</keyword>
<organism evidence="1 2">
    <name type="scientific">Flavobacterium flevense</name>
    <dbReference type="NCBI Taxonomy" id="983"/>
    <lineage>
        <taxon>Bacteria</taxon>
        <taxon>Pseudomonadati</taxon>
        <taxon>Bacteroidota</taxon>
        <taxon>Flavobacteriia</taxon>
        <taxon>Flavobacteriales</taxon>
        <taxon>Flavobacteriaceae</taxon>
        <taxon>Flavobacterium</taxon>
    </lineage>
</organism>
<accession>A0A4Y4ASV3</accession>
<dbReference type="OrthoDB" id="1122566at2"/>
<dbReference type="EMBL" id="BJNP01000006">
    <property type="protein sequence ID" value="GEC71321.1"/>
    <property type="molecule type" value="Genomic_DNA"/>
</dbReference>